<reference evidence="2" key="1">
    <citation type="submission" date="2020-02" db="EMBL/GenBank/DDBJ databases">
        <authorList>
            <person name="Meier V. D."/>
        </authorList>
    </citation>
    <scope>NUCLEOTIDE SEQUENCE</scope>
    <source>
        <strain evidence="2">AVDCRST_MAG77</strain>
    </source>
</reference>
<evidence type="ECO:0000313" key="2">
    <source>
        <dbReference type="EMBL" id="CAA9293161.1"/>
    </source>
</evidence>
<feature type="compositionally biased region" description="Basic and acidic residues" evidence="1">
    <location>
        <begin position="1"/>
        <end position="18"/>
    </location>
</feature>
<feature type="non-terminal residue" evidence="2">
    <location>
        <position position="75"/>
    </location>
</feature>
<organism evidence="2">
    <name type="scientific">uncultured Chloroflexota bacterium</name>
    <dbReference type="NCBI Taxonomy" id="166587"/>
    <lineage>
        <taxon>Bacteria</taxon>
        <taxon>Bacillati</taxon>
        <taxon>Chloroflexota</taxon>
        <taxon>environmental samples</taxon>
    </lineage>
</organism>
<evidence type="ECO:0000256" key="1">
    <source>
        <dbReference type="SAM" id="MobiDB-lite"/>
    </source>
</evidence>
<feature type="compositionally biased region" description="Low complexity" evidence="1">
    <location>
        <begin position="49"/>
        <end position="69"/>
    </location>
</feature>
<sequence>DRHRRPQESADADHDPGGQDRCVGRAGVAAPPTHRGRGGAAPTPPCHTPGPARGSARPPGTGSPSASAAPAPPPL</sequence>
<dbReference type="EMBL" id="CADCTC010000258">
    <property type="protein sequence ID" value="CAA9293161.1"/>
    <property type="molecule type" value="Genomic_DNA"/>
</dbReference>
<protein>
    <submittedName>
        <fullName evidence="2">Uncharacterized protein</fullName>
    </submittedName>
</protein>
<accession>A0A6J4K1D2</accession>
<proteinExistence type="predicted"/>
<name>A0A6J4K1D2_9CHLR</name>
<dbReference type="AlphaFoldDB" id="A0A6J4K1D2"/>
<feature type="non-terminal residue" evidence="2">
    <location>
        <position position="1"/>
    </location>
</feature>
<feature type="region of interest" description="Disordered" evidence="1">
    <location>
        <begin position="1"/>
        <end position="75"/>
    </location>
</feature>
<gene>
    <name evidence="2" type="ORF">AVDCRST_MAG77-4895</name>
</gene>